<dbReference type="InterPro" id="IPR041741">
    <property type="entry name" value="SMC3_ABC_euk"/>
</dbReference>
<gene>
    <name evidence="12" type="ORF">BV898_02597</name>
</gene>
<keyword evidence="13" id="KW-1185">Reference proteome</keyword>
<dbReference type="FunFam" id="3.40.50.300:FF:000370">
    <property type="entry name" value="Structural maintenance of chromosomes 3"/>
    <property type="match status" value="1"/>
</dbReference>
<dbReference type="Pfam" id="PF06470">
    <property type="entry name" value="SMC_hinge"/>
    <property type="match status" value="1"/>
</dbReference>
<accession>A0A1W0X7U4</accession>
<sequence>MHIKQVTIQGFRSYKDQGPVEPFSKKHNVVVGKNGSGKSNFFKAIQFVLGDESEFGRLGADLRQGLLHEGTGSRVHTAFVEIEFDNSDSRIPVDSEEVILRRTVSAKQDQYQLNGKSSTKQDVANLLETAGFSKSNPYYIVKQGKVNELSTSAPEKRLALLYEVAGTKVYDERRKESQEAMKETGEKSEQIHKAIGNIEERLKTLEEEKEDLKKYQHLDKKRRMLEHTVFSKDLEQAREKVIELEEKRENKDAALKGLRKEMRDYGDEIQKFEKALREAKSKVTQHEEEKQQVIQELEEHHHRQTQLELAIKDAEGDDEHAKNSKVQMERELKSVRNEIEKTQLELDQLTPTYDAAVAEEEEASREVSRLKQRRAALFDKQSRGDRFKSKDERDKFLNNELRRIAGTMGEKQNTTKAAQKKLEDDKKRIKDLEKTVATLEQTVITSSDQQRQDQKLFYEEQLLKDGVASTQKELWRKENSMRETLRMKTDELAKRESDLRSVMGKSVIRGVDSVLKVINDWTKDPSKKQYVEGYRGMLIENVKCEEQVYTAVDTVAQNKLFNHVVTTDAVATKILDEVNRRGLGGDVTFLPLNRLTGKEPNWPDFGTAEVIPLIDKIKFKEDVAPAVNHVFGKTLVCRLLEAASEVSKQFKLDCVTPDGDTVSRRGIMFGGYVNRRESRMLIQKHITEIKADIQTQEEALGQVEAEIQQVEDELQKLNNSMSAKETKLQRVRILNEKSKASHTARKEELRTLLNGIEPREKLVQTALADIASLEEQKASFEKERGTELTSVLSQEEQQEVTDIDRQMRDLNKKVKALFDARRKLEVKRSNLQSLLQDNLTRRRDEIQSNMQESSSEDVGLKLLSLRRECDKVIEAVDKLRQRQTELDQELDRWIEDRRVRADKVERIRTKEREMQERIISDSKDLDKIISRLVLVQKEKDDCLHKIRELVALPAGLDNTEYMQKSLKQLGHDLDRVNAELKKFGHVNQRALDQYITYSEQRAKLLARRDELDRGAKSIVELMQNLEQQKFEAIMLTFQQVTRNFEIVFKELVPQGRGNLTLLRGSEESSIEDTRPTMEELDRFTGVGVKVTFTGGVGEMKDMHQLSGGQKTLVALATIFSIQRCDPAPFYLFDEVDQALDPDHRKSVGRMIERLSQNAQFISTTFRSELLDHADKFYGVKYDPVTKISRIDVIKKKDAQDFIDDDDSQAEPRELEESSSTAYTASAANNSQYSGGTRGTTSSRASKAASMPDPDVDEMDVDGGGAAAEDEGDDIEMEA</sequence>
<organism evidence="12 13">
    <name type="scientific">Hypsibius exemplaris</name>
    <name type="common">Freshwater tardigrade</name>
    <dbReference type="NCBI Taxonomy" id="2072580"/>
    <lineage>
        <taxon>Eukaryota</taxon>
        <taxon>Metazoa</taxon>
        <taxon>Ecdysozoa</taxon>
        <taxon>Tardigrada</taxon>
        <taxon>Eutardigrada</taxon>
        <taxon>Parachela</taxon>
        <taxon>Hypsibioidea</taxon>
        <taxon>Hypsibiidae</taxon>
        <taxon>Hypsibius</taxon>
    </lineage>
</organism>
<evidence type="ECO:0000256" key="4">
    <source>
        <dbReference type="ARBA" id="ARBA00022776"/>
    </source>
</evidence>
<feature type="region of interest" description="Disordered" evidence="10">
    <location>
        <begin position="1202"/>
        <end position="1278"/>
    </location>
</feature>
<comment type="caution">
    <text evidence="12">The sequence shown here is derived from an EMBL/GenBank/DDBJ whole genome shotgun (WGS) entry which is preliminary data.</text>
</comment>
<evidence type="ECO:0000256" key="9">
    <source>
        <dbReference type="SAM" id="Coils"/>
    </source>
</evidence>
<keyword evidence="7" id="KW-0131">Cell cycle</keyword>
<dbReference type="Proteomes" id="UP000192578">
    <property type="component" value="Unassembled WGS sequence"/>
</dbReference>
<evidence type="ECO:0000313" key="12">
    <source>
        <dbReference type="EMBL" id="OQV23478.1"/>
    </source>
</evidence>
<evidence type="ECO:0000256" key="8">
    <source>
        <dbReference type="PIRNR" id="PIRNR005719"/>
    </source>
</evidence>
<dbReference type="Pfam" id="PF02463">
    <property type="entry name" value="SMC_N"/>
    <property type="match status" value="1"/>
</dbReference>
<keyword evidence="5 9" id="KW-0175">Coiled coil</keyword>
<dbReference type="Gene3D" id="3.40.50.300">
    <property type="entry name" value="P-loop containing nucleotide triphosphate hydrolases"/>
    <property type="match status" value="2"/>
</dbReference>
<feature type="compositionally biased region" description="Acidic residues" evidence="10">
    <location>
        <begin position="1267"/>
        <end position="1278"/>
    </location>
</feature>
<dbReference type="GO" id="GO:0005634">
    <property type="term" value="C:nucleus"/>
    <property type="evidence" value="ECO:0007669"/>
    <property type="project" value="UniProtKB-SubCell"/>
</dbReference>
<keyword evidence="6 8" id="KW-0539">Nucleus</keyword>
<comment type="subcellular location">
    <subcellularLocation>
        <location evidence="1 8">Nucleus</location>
    </subcellularLocation>
</comment>
<dbReference type="SMART" id="SM00968">
    <property type="entry name" value="SMC_hinge"/>
    <property type="match status" value="1"/>
</dbReference>
<dbReference type="InterPro" id="IPR003395">
    <property type="entry name" value="RecF/RecN/SMC_N"/>
</dbReference>
<keyword evidence="4" id="KW-0498">Mitosis</keyword>
<protein>
    <recommendedName>
        <fullName evidence="8">Structural maintenance of chromosomes protein</fullName>
    </recommendedName>
</protein>
<dbReference type="GO" id="GO:0051276">
    <property type="term" value="P:chromosome organization"/>
    <property type="evidence" value="ECO:0007669"/>
    <property type="project" value="InterPro"/>
</dbReference>
<dbReference type="InterPro" id="IPR027417">
    <property type="entry name" value="P-loop_NTPase"/>
</dbReference>
<evidence type="ECO:0000256" key="5">
    <source>
        <dbReference type="ARBA" id="ARBA00023054"/>
    </source>
</evidence>
<dbReference type="Gene3D" id="3.30.70.1620">
    <property type="match status" value="1"/>
</dbReference>
<reference evidence="13" key="1">
    <citation type="submission" date="2017-01" db="EMBL/GenBank/DDBJ databases">
        <title>Comparative genomics of anhydrobiosis in the tardigrade Hypsibius dujardini.</title>
        <authorList>
            <person name="Yoshida Y."/>
            <person name="Koutsovoulos G."/>
            <person name="Laetsch D."/>
            <person name="Stevens L."/>
            <person name="Kumar S."/>
            <person name="Horikawa D."/>
            <person name="Ishino K."/>
            <person name="Komine S."/>
            <person name="Tomita M."/>
            <person name="Blaxter M."/>
            <person name="Arakawa K."/>
        </authorList>
    </citation>
    <scope>NUCLEOTIDE SEQUENCE [LARGE SCALE GENOMIC DNA]</scope>
    <source>
        <strain evidence="13">Z151</strain>
    </source>
</reference>
<evidence type="ECO:0000256" key="1">
    <source>
        <dbReference type="ARBA" id="ARBA00004123"/>
    </source>
</evidence>
<evidence type="ECO:0000256" key="7">
    <source>
        <dbReference type="ARBA" id="ARBA00023306"/>
    </source>
</evidence>
<dbReference type="InterPro" id="IPR017871">
    <property type="entry name" value="ABC_transporter-like_CS"/>
</dbReference>
<dbReference type="AlphaFoldDB" id="A0A1W0X7U4"/>
<feature type="coiled-coil region" evidence="9">
    <location>
        <begin position="415"/>
        <end position="449"/>
    </location>
</feature>
<dbReference type="GO" id="GO:0005694">
    <property type="term" value="C:chromosome"/>
    <property type="evidence" value="ECO:0007669"/>
    <property type="project" value="InterPro"/>
</dbReference>
<dbReference type="GO" id="GO:0051301">
    <property type="term" value="P:cell division"/>
    <property type="evidence" value="ECO:0007669"/>
    <property type="project" value="UniProtKB-KW"/>
</dbReference>
<dbReference type="CDD" id="cd03272">
    <property type="entry name" value="ABC_SMC3_euk"/>
    <property type="match status" value="1"/>
</dbReference>
<dbReference type="FunFam" id="3.40.50.300:FF:000424">
    <property type="entry name" value="Structural maintenance of chromosomes 3"/>
    <property type="match status" value="1"/>
</dbReference>
<evidence type="ECO:0000256" key="10">
    <source>
        <dbReference type="SAM" id="MobiDB-lite"/>
    </source>
</evidence>
<name>A0A1W0X7U4_HYPEX</name>
<evidence type="ECO:0000313" key="13">
    <source>
        <dbReference type="Proteomes" id="UP000192578"/>
    </source>
</evidence>
<feature type="coiled-coil region" evidence="9">
    <location>
        <begin position="188"/>
        <end position="380"/>
    </location>
</feature>
<dbReference type="InterPro" id="IPR036277">
    <property type="entry name" value="SMC_hinge_sf"/>
</dbReference>
<dbReference type="PANTHER" id="PTHR43977">
    <property type="entry name" value="STRUCTURAL MAINTENANCE OF CHROMOSOMES PROTEIN 3"/>
    <property type="match status" value="1"/>
</dbReference>
<dbReference type="GO" id="GO:0005524">
    <property type="term" value="F:ATP binding"/>
    <property type="evidence" value="ECO:0007669"/>
    <property type="project" value="InterPro"/>
</dbReference>
<feature type="compositionally biased region" description="Low complexity" evidence="10">
    <location>
        <begin position="1217"/>
        <end position="1233"/>
    </location>
</feature>
<dbReference type="GO" id="GO:0016887">
    <property type="term" value="F:ATP hydrolysis activity"/>
    <property type="evidence" value="ECO:0007669"/>
    <property type="project" value="InterPro"/>
</dbReference>
<evidence type="ECO:0000259" key="11">
    <source>
        <dbReference type="SMART" id="SM00968"/>
    </source>
</evidence>
<keyword evidence="3" id="KW-0132">Cell division</keyword>
<dbReference type="PROSITE" id="PS00211">
    <property type="entry name" value="ABC_TRANSPORTER_1"/>
    <property type="match status" value="1"/>
</dbReference>
<dbReference type="SUPFAM" id="SSF75553">
    <property type="entry name" value="Smc hinge domain"/>
    <property type="match status" value="1"/>
</dbReference>
<feature type="domain" description="SMC hinge" evidence="11">
    <location>
        <begin position="532"/>
        <end position="647"/>
    </location>
</feature>
<evidence type="ECO:0000256" key="2">
    <source>
        <dbReference type="ARBA" id="ARBA00005917"/>
    </source>
</evidence>
<dbReference type="SUPFAM" id="SSF52540">
    <property type="entry name" value="P-loop containing nucleoside triphosphate hydrolases"/>
    <property type="match status" value="1"/>
</dbReference>
<evidence type="ECO:0000256" key="6">
    <source>
        <dbReference type="ARBA" id="ARBA00023242"/>
    </source>
</evidence>
<dbReference type="InterPro" id="IPR010935">
    <property type="entry name" value="SMC_hinge"/>
</dbReference>
<comment type="similarity">
    <text evidence="2">Belongs to the SMC family. SMC3 subfamily.</text>
</comment>
<dbReference type="EMBL" id="MTYJ01000011">
    <property type="protein sequence ID" value="OQV23478.1"/>
    <property type="molecule type" value="Genomic_DNA"/>
</dbReference>
<proteinExistence type="inferred from homology"/>
<feature type="coiled-coil region" evidence="9">
    <location>
        <begin position="763"/>
        <end position="896"/>
    </location>
</feature>
<feature type="coiled-coil region" evidence="9">
    <location>
        <begin position="686"/>
        <end position="734"/>
    </location>
</feature>
<dbReference type="Gene3D" id="1.20.1060.20">
    <property type="match status" value="1"/>
</dbReference>
<evidence type="ECO:0000256" key="3">
    <source>
        <dbReference type="ARBA" id="ARBA00022618"/>
    </source>
</evidence>
<dbReference type="PIRSF" id="PIRSF005719">
    <property type="entry name" value="SMC"/>
    <property type="match status" value="1"/>
</dbReference>
<dbReference type="OrthoDB" id="431497at2759"/>
<dbReference type="InterPro" id="IPR024704">
    <property type="entry name" value="SMC"/>
</dbReference>